<keyword evidence="2" id="KW-1185">Reference proteome</keyword>
<name>A0ABX8SLW7_9ACTN</name>
<accession>A0ABX8SLW7</accession>
<evidence type="ECO:0000313" key="2">
    <source>
        <dbReference type="Proteomes" id="UP000824504"/>
    </source>
</evidence>
<dbReference type="Proteomes" id="UP000824504">
    <property type="component" value="Chromosome"/>
</dbReference>
<gene>
    <name evidence="1" type="ORF">KDB89_01305</name>
</gene>
<dbReference type="EMBL" id="CP079216">
    <property type="protein sequence ID" value="QXT63153.1"/>
    <property type="molecule type" value="Genomic_DNA"/>
</dbReference>
<reference evidence="1 2" key="1">
    <citation type="submission" date="2021-07" db="EMBL/GenBank/DDBJ databases">
        <title>complete genome sequencing of Tessaracoccus sp.J1M15.</title>
        <authorList>
            <person name="Bae J.-W."/>
            <person name="Kim D.-y."/>
        </authorList>
    </citation>
    <scope>NUCLEOTIDE SEQUENCE [LARGE SCALE GENOMIC DNA]</scope>
    <source>
        <strain evidence="1 2">J1M15</strain>
    </source>
</reference>
<organism evidence="1 2">
    <name type="scientific">Tessaracoccus palaemonis</name>
    <dbReference type="NCBI Taxonomy" id="2829499"/>
    <lineage>
        <taxon>Bacteria</taxon>
        <taxon>Bacillati</taxon>
        <taxon>Actinomycetota</taxon>
        <taxon>Actinomycetes</taxon>
        <taxon>Propionibacteriales</taxon>
        <taxon>Propionibacteriaceae</taxon>
        <taxon>Tessaracoccus</taxon>
    </lineage>
</organism>
<protein>
    <submittedName>
        <fullName evidence="1">Uncharacterized protein</fullName>
    </submittedName>
</protein>
<evidence type="ECO:0000313" key="1">
    <source>
        <dbReference type="EMBL" id="QXT63153.1"/>
    </source>
</evidence>
<sequence length="158" mass="16835">MTDIRLSIRIDDEEDLAAALAASEKTGVPVQAETPPPSGGLQEAFEPVTAILIGAGVVAGVKMILDWWERRKGGLVIDLRKDVKDPLYRDRDVPFGYIVTFPTDGGKVTVDVKDLPDSAEKWISEVITAGFKTVKDTVDAATKALGGDKVTAEEPAAG</sequence>
<dbReference type="RefSeq" id="WP_219082783.1">
    <property type="nucleotide sequence ID" value="NZ_CP079216.1"/>
</dbReference>
<proteinExistence type="predicted"/>